<evidence type="ECO:0000313" key="2">
    <source>
        <dbReference type="EMBL" id="MPN46143.1"/>
    </source>
</evidence>
<evidence type="ECO:0000256" key="1">
    <source>
        <dbReference type="SAM" id="MobiDB-lite"/>
    </source>
</evidence>
<reference evidence="2" key="1">
    <citation type="submission" date="2019-08" db="EMBL/GenBank/DDBJ databases">
        <authorList>
            <person name="Kucharzyk K."/>
            <person name="Murdoch R.W."/>
            <person name="Higgins S."/>
            <person name="Loffler F."/>
        </authorList>
    </citation>
    <scope>NUCLEOTIDE SEQUENCE</scope>
</reference>
<comment type="caution">
    <text evidence="2">The sequence shown here is derived from an EMBL/GenBank/DDBJ whole genome shotgun (WGS) entry which is preliminary data.</text>
</comment>
<name>A0A645IFJ3_9ZZZZ</name>
<sequence length="50" mass="5560">MPGPAARFVLRDSEGEADSEDDHGERRDDTLLQRRGSDQHVHMSGAKGLR</sequence>
<proteinExistence type="predicted"/>
<protein>
    <submittedName>
        <fullName evidence="2">Uncharacterized protein</fullName>
    </submittedName>
</protein>
<dbReference type="EMBL" id="VSSQ01106579">
    <property type="protein sequence ID" value="MPN46143.1"/>
    <property type="molecule type" value="Genomic_DNA"/>
</dbReference>
<organism evidence="2">
    <name type="scientific">bioreactor metagenome</name>
    <dbReference type="NCBI Taxonomy" id="1076179"/>
    <lineage>
        <taxon>unclassified sequences</taxon>
        <taxon>metagenomes</taxon>
        <taxon>ecological metagenomes</taxon>
    </lineage>
</organism>
<gene>
    <name evidence="2" type="ORF">SDC9_193726</name>
</gene>
<feature type="compositionally biased region" description="Basic and acidic residues" evidence="1">
    <location>
        <begin position="23"/>
        <end position="41"/>
    </location>
</feature>
<dbReference type="AlphaFoldDB" id="A0A645IFJ3"/>
<accession>A0A645IFJ3</accession>
<feature type="region of interest" description="Disordered" evidence="1">
    <location>
        <begin position="1"/>
        <end position="50"/>
    </location>
</feature>